<gene>
    <name evidence="3" type="ORF">BDV23DRAFT_184280</name>
</gene>
<organism evidence="3">
    <name type="scientific">Petromyces alliaceus</name>
    <name type="common">Aspergillus alliaceus</name>
    <dbReference type="NCBI Taxonomy" id="209559"/>
    <lineage>
        <taxon>Eukaryota</taxon>
        <taxon>Fungi</taxon>
        <taxon>Dikarya</taxon>
        <taxon>Ascomycota</taxon>
        <taxon>Pezizomycotina</taxon>
        <taxon>Eurotiomycetes</taxon>
        <taxon>Eurotiomycetidae</taxon>
        <taxon>Eurotiales</taxon>
        <taxon>Aspergillaceae</taxon>
        <taxon>Aspergillus</taxon>
        <taxon>Aspergillus subgen. Circumdati</taxon>
    </lineage>
</organism>
<protein>
    <submittedName>
        <fullName evidence="3">Uncharacterized protein</fullName>
    </submittedName>
</protein>
<feature type="region of interest" description="Disordered" evidence="2">
    <location>
        <begin position="124"/>
        <end position="144"/>
    </location>
</feature>
<proteinExistence type="predicted"/>
<dbReference type="Proteomes" id="UP000326877">
    <property type="component" value="Unassembled WGS sequence"/>
</dbReference>
<feature type="compositionally biased region" description="Polar residues" evidence="2">
    <location>
        <begin position="126"/>
        <end position="136"/>
    </location>
</feature>
<name>A0A5N7C6J2_PETAA</name>
<sequence>MNDYSEIQRVIGSIDPQGEDNASDYEGANELMGTNMVASLQHRVDTLMNENIELNRRVNSMEAKAKAIYAHFLKSPERSKVVFPDENWIRDRYVTQVDSSGTNPNRNVSMKSRTDSFVDIHEDRSVSNVSEPSQRASWEAPTPSPNVNPFANYFESTRRAESIFKSNSAIAPQGYTNKGSMWGTAIVSFLTVVHDV</sequence>
<keyword evidence="1" id="KW-0175">Coiled coil</keyword>
<accession>A0A5N7C6J2</accession>
<evidence type="ECO:0000256" key="1">
    <source>
        <dbReference type="SAM" id="Coils"/>
    </source>
</evidence>
<dbReference type="OrthoDB" id="10493641at2759"/>
<evidence type="ECO:0000256" key="2">
    <source>
        <dbReference type="SAM" id="MobiDB-lite"/>
    </source>
</evidence>
<reference evidence="3" key="1">
    <citation type="submission" date="2019-04" db="EMBL/GenBank/DDBJ databases">
        <title>Friends and foes A comparative genomics studyof 23 Aspergillus species from section Flavi.</title>
        <authorList>
            <consortium name="DOE Joint Genome Institute"/>
            <person name="Kjaerbolling I."/>
            <person name="Vesth T."/>
            <person name="Frisvad J.C."/>
            <person name="Nybo J.L."/>
            <person name="Theobald S."/>
            <person name="Kildgaard S."/>
            <person name="Isbrandt T."/>
            <person name="Kuo A."/>
            <person name="Sato A."/>
            <person name="Lyhne E.K."/>
            <person name="Kogle M.E."/>
            <person name="Wiebenga A."/>
            <person name="Kun R.S."/>
            <person name="Lubbers R.J."/>
            <person name="Makela M.R."/>
            <person name="Barry K."/>
            <person name="Chovatia M."/>
            <person name="Clum A."/>
            <person name="Daum C."/>
            <person name="Haridas S."/>
            <person name="He G."/>
            <person name="LaButti K."/>
            <person name="Lipzen A."/>
            <person name="Mondo S."/>
            <person name="Riley R."/>
            <person name="Salamov A."/>
            <person name="Simmons B.A."/>
            <person name="Magnuson J.K."/>
            <person name="Henrissat B."/>
            <person name="Mortensen U.H."/>
            <person name="Larsen T.O."/>
            <person name="Devries R.P."/>
            <person name="Grigoriev I.V."/>
            <person name="Machida M."/>
            <person name="Baker S.E."/>
            <person name="Andersen M.R."/>
        </authorList>
    </citation>
    <scope>NUCLEOTIDE SEQUENCE [LARGE SCALE GENOMIC DNA]</scope>
    <source>
        <strain evidence="3">IBT 14317</strain>
    </source>
</reference>
<dbReference type="AlphaFoldDB" id="A0A5N7C6J2"/>
<feature type="coiled-coil region" evidence="1">
    <location>
        <begin position="37"/>
        <end position="64"/>
    </location>
</feature>
<dbReference type="EMBL" id="ML735263">
    <property type="protein sequence ID" value="KAE8389679.1"/>
    <property type="molecule type" value="Genomic_DNA"/>
</dbReference>
<evidence type="ECO:0000313" key="3">
    <source>
        <dbReference type="EMBL" id="KAE8389679.1"/>
    </source>
</evidence>